<dbReference type="AlphaFoldDB" id="A0A2S2NGQ1"/>
<accession>A0A2S2NGQ1</accession>
<dbReference type="EMBL" id="GGMR01003357">
    <property type="protein sequence ID" value="MBY15976.1"/>
    <property type="molecule type" value="Transcribed_RNA"/>
</dbReference>
<reference evidence="2" key="1">
    <citation type="submission" date="2018-04" db="EMBL/GenBank/DDBJ databases">
        <title>Transcriptome of Schizaphis graminum biotype I.</title>
        <authorList>
            <person name="Scully E.D."/>
            <person name="Geib S.M."/>
            <person name="Palmer N.A."/>
            <person name="Koch K."/>
            <person name="Bradshaw J."/>
            <person name="Heng-Moss T."/>
            <person name="Sarath G."/>
        </authorList>
    </citation>
    <scope>NUCLEOTIDE SEQUENCE</scope>
</reference>
<name>A0A2S2NGQ1_SCHGA</name>
<feature type="region of interest" description="Disordered" evidence="1">
    <location>
        <begin position="84"/>
        <end position="105"/>
    </location>
</feature>
<sequence length="136" mass="15036">MKIQYNLVISAVVAIVFVTFMVNAHCIFPKPVSDNQSRPDKSSVKQSSDINLPISHTDNVVKSTTEDTRIVTLIPPTFRENVNNVSQNTVADNQSRPEKYSVKQSSDLNLPISHTDNVVKSTTEDTRIVTLIPPSA</sequence>
<feature type="compositionally biased region" description="Polar residues" evidence="1">
    <location>
        <begin position="84"/>
        <end position="94"/>
    </location>
</feature>
<feature type="region of interest" description="Disordered" evidence="1">
    <location>
        <begin position="31"/>
        <end position="51"/>
    </location>
</feature>
<gene>
    <name evidence="2" type="ORF">g.30452</name>
</gene>
<evidence type="ECO:0000313" key="2">
    <source>
        <dbReference type="EMBL" id="MBY15976.1"/>
    </source>
</evidence>
<evidence type="ECO:0000256" key="1">
    <source>
        <dbReference type="SAM" id="MobiDB-lite"/>
    </source>
</evidence>
<organism evidence="2">
    <name type="scientific">Schizaphis graminum</name>
    <name type="common">Green bug aphid</name>
    <dbReference type="NCBI Taxonomy" id="13262"/>
    <lineage>
        <taxon>Eukaryota</taxon>
        <taxon>Metazoa</taxon>
        <taxon>Ecdysozoa</taxon>
        <taxon>Arthropoda</taxon>
        <taxon>Hexapoda</taxon>
        <taxon>Insecta</taxon>
        <taxon>Pterygota</taxon>
        <taxon>Neoptera</taxon>
        <taxon>Paraneoptera</taxon>
        <taxon>Hemiptera</taxon>
        <taxon>Sternorrhyncha</taxon>
        <taxon>Aphidomorpha</taxon>
        <taxon>Aphidoidea</taxon>
        <taxon>Aphididae</taxon>
        <taxon>Aphidini</taxon>
        <taxon>Schizaphis</taxon>
    </lineage>
</organism>
<proteinExistence type="predicted"/>
<protein>
    <submittedName>
        <fullName evidence="2">Uncharacterized protein</fullName>
    </submittedName>
</protein>